<evidence type="ECO:0000256" key="5">
    <source>
        <dbReference type="PIRSR" id="PIRSR001430-1"/>
    </source>
</evidence>
<name>A0A9D2N1U8_9FIRM</name>
<protein>
    <recommendedName>
        <fullName evidence="4">tRNA pseudouridine synthase A</fullName>
        <ecNumber evidence="4">5.4.99.12</ecNumber>
    </recommendedName>
    <alternativeName>
        <fullName evidence="4">tRNA pseudouridine(38-40) synthase</fullName>
    </alternativeName>
    <alternativeName>
        <fullName evidence="4">tRNA pseudouridylate synthase I</fullName>
    </alternativeName>
    <alternativeName>
        <fullName evidence="4">tRNA-uridine isomerase I</fullName>
    </alternativeName>
</protein>
<dbReference type="EMBL" id="DWWT01000054">
    <property type="protein sequence ID" value="HJC06589.1"/>
    <property type="molecule type" value="Genomic_DNA"/>
</dbReference>
<evidence type="ECO:0000256" key="6">
    <source>
        <dbReference type="PIRSR" id="PIRSR001430-2"/>
    </source>
</evidence>
<keyword evidence="2 4" id="KW-0819">tRNA processing</keyword>
<reference evidence="9" key="1">
    <citation type="journal article" date="2021" name="PeerJ">
        <title>Extensive microbial diversity within the chicken gut microbiome revealed by metagenomics and culture.</title>
        <authorList>
            <person name="Gilroy R."/>
            <person name="Ravi A."/>
            <person name="Getino M."/>
            <person name="Pursley I."/>
            <person name="Horton D.L."/>
            <person name="Alikhan N.F."/>
            <person name="Baker D."/>
            <person name="Gharbi K."/>
            <person name="Hall N."/>
            <person name="Watson M."/>
            <person name="Adriaenssens E.M."/>
            <person name="Foster-Nyarko E."/>
            <person name="Jarju S."/>
            <person name="Secka A."/>
            <person name="Antonio M."/>
            <person name="Oren A."/>
            <person name="Chaudhuri R.R."/>
            <person name="La Ragione R."/>
            <person name="Hildebrand F."/>
            <person name="Pallen M.J."/>
        </authorList>
    </citation>
    <scope>NUCLEOTIDE SEQUENCE</scope>
    <source>
        <strain evidence="9">CHK180-15479</strain>
    </source>
</reference>
<evidence type="ECO:0000256" key="2">
    <source>
        <dbReference type="ARBA" id="ARBA00022694"/>
    </source>
</evidence>
<evidence type="ECO:0000259" key="8">
    <source>
        <dbReference type="Pfam" id="PF01416"/>
    </source>
</evidence>
<dbReference type="HAMAP" id="MF_00171">
    <property type="entry name" value="TruA"/>
    <property type="match status" value="1"/>
</dbReference>
<evidence type="ECO:0000256" key="3">
    <source>
        <dbReference type="ARBA" id="ARBA00023235"/>
    </source>
</evidence>
<dbReference type="GO" id="GO:0003723">
    <property type="term" value="F:RNA binding"/>
    <property type="evidence" value="ECO:0007669"/>
    <property type="project" value="InterPro"/>
</dbReference>
<comment type="subunit">
    <text evidence="4">Homodimer.</text>
</comment>
<organism evidence="9 10">
    <name type="scientific">Candidatus Enterocloster excrementipullorum</name>
    <dbReference type="NCBI Taxonomy" id="2838559"/>
    <lineage>
        <taxon>Bacteria</taxon>
        <taxon>Bacillati</taxon>
        <taxon>Bacillota</taxon>
        <taxon>Clostridia</taxon>
        <taxon>Lachnospirales</taxon>
        <taxon>Lachnospiraceae</taxon>
        <taxon>Enterocloster</taxon>
    </lineage>
</organism>
<dbReference type="InterPro" id="IPR001406">
    <property type="entry name" value="PsdUridine_synth_TruA"/>
</dbReference>
<dbReference type="PIRSF" id="PIRSF001430">
    <property type="entry name" value="tRNA_psdUrid_synth"/>
    <property type="match status" value="1"/>
</dbReference>
<dbReference type="InterPro" id="IPR020103">
    <property type="entry name" value="PsdUridine_synth_cat_dom_sf"/>
</dbReference>
<accession>A0A9D2N1U8</accession>
<comment type="catalytic activity">
    <reaction evidence="4 7">
        <text>uridine(38/39/40) in tRNA = pseudouridine(38/39/40) in tRNA</text>
        <dbReference type="Rhea" id="RHEA:22376"/>
        <dbReference type="Rhea" id="RHEA-COMP:10085"/>
        <dbReference type="Rhea" id="RHEA-COMP:10087"/>
        <dbReference type="ChEBI" id="CHEBI:65314"/>
        <dbReference type="ChEBI" id="CHEBI:65315"/>
        <dbReference type="EC" id="5.4.99.12"/>
    </reaction>
</comment>
<comment type="similarity">
    <text evidence="1 4 7">Belongs to the tRNA pseudouridine synthase TruA family.</text>
</comment>
<comment type="caution">
    <text evidence="9">The sequence shown here is derived from an EMBL/GenBank/DDBJ whole genome shotgun (WGS) entry which is preliminary data.</text>
</comment>
<proteinExistence type="inferred from homology"/>
<feature type="binding site" evidence="4 6">
    <location>
        <position position="111"/>
    </location>
    <ligand>
        <name>substrate</name>
    </ligand>
</feature>
<dbReference type="InterPro" id="IPR020095">
    <property type="entry name" value="PsdUridine_synth_TruA_C"/>
</dbReference>
<feature type="domain" description="Pseudouridine synthase I TruA alpha/beta" evidence="8">
    <location>
        <begin position="9"/>
        <end position="101"/>
    </location>
</feature>
<reference evidence="9" key="2">
    <citation type="submission" date="2021-04" db="EMBL/GenBank/DDBJ databases">
        <authorList>
            <person name="Gilroy R."/>
        </authorList>
    </citation>
    <scope>NUCLEOTIDE SEQUENCE</scope>
    <source>
        <strain evidence="9">CHK180-15479</strain>
    </source>
</reference>
<comment type="caution">
    <text evidence="4">Lacks conserved residue(s) required for the propagation of feature annotation.</text>
</comment>
<dbReference type="Gene3D" id="3.30.70.660">
    <property type="entry name" value="Pseudouridine synthase I, catalytic domain, C-terminal subdomain"/>
    <property type="match status" value="1"/>
</dbReference>
<dbReference type="AlphaFoldDB" id="A0A9D2N1U8"/>
<gene>
    <name evidence="4 9" type="primary">truA</name>
    <name evidence="9" type="ORF">H9704_10630</name>
</gene>
<dbReference type="EC" id="5.4.99.12" evidence="4"/>
<feature type="domain" description="Pseudouridine synthase I TruA alpha/beta" evidence="8">
    <location>
        <begin position="145"/>
        <end position="246"/>
    </location>
</feature>
<dbReference type="PANTHER" id="PTHR11142">
    <property type="entry name" value="PSEUDOURIDYLATE SYNTHASE"/>
    <property type="match status" value="1"/>
</dbReference>
<evidence type="ECO:0000256" key="4">
    <source>
        <dbReference type="HAMAP-Rule" id="MF_00171"/>
    </source>
</evidence>
<dbReference type="GO" id="GO:0160147">
    <property type="term" value="F:tRNA pseudouridine(38-40) synthase activity"/>
    <property type="evidence" value="ECO:0007669"/>
    <property type="project" value="UniProtKB-EC"/>
</dbReference>
<dbReference type="InterPro" id="IPR020097">
    <property type="entry name" value="PsdUridine_synth_TruA_a/b_dom"/>
</dbReference>
<dbReference type="SUPFAM" id="SSF55120">
    <property type="entry name" value="Pseudouridine synthase"/>
    <property type="match status" value="1"/>
</dbReference>
<comment type="function">
    <text evidence="4">Formation of pseudouridine at positions 38, 39 and 40 in the anticodon stem and loop of transfer RNAs.</text>
</comment>
<evidence type="ECO:0000256" key="7">
    <source>
        <dbReference type="RuleBase" id="RU003792"/>
    </source>
</evidence>
<dbReference type="CDD" id="cd02570">
    <property type="entry name" value="PseudoU_synth_EcTruA"/>
    <property type="match status" value="1"/>
</dbReference>
<dbReference type="Proteomes" id="UP000823910">
    <property type="component" value="Unassembled WGS sequence"/>
</dbReference>
<keyword evidence="3 4" id="KW-0413">Isomerase</keyword>
<dbReference type="GO" id="GO:0031119">
    <property type="term" value="P:tRNA pseudouridine synthesis"/>
    <property type="evidence" value="ECO:0007669"/>
    <property type="project" value="UniProtKB-UniRule"/>
</dbReference>
<dbReference type="FunFam" id="3.30.70.580:FF:000001">
    <property type="entry name" value="tRNA pseudouridine synthase A"/>
    <property type="match status" value="1"/>
</dbReference>
<dbReference type="NCBIfam" id="TIGR00071">
    <property type="entry name" value="hisT_truA"/>
    <property type="match status" value="1"/>
</dbReference>
<dbReference type="Gene3D" id="3.30.70.580">
    <property type="entry name" value="Pseudouridine synthase I, catalytic domain, N-terminal subdomain"/>
    <property type="match status" value="1"/>
</dbReference>
<feature type="active site" description="Nucleophile" evidence="4 5">
    <location>
        <position position="53"/>
    </location>
</feature>
<sequence>MTNYAIHLAYDGTRYNGWQKQGNTDKTVQGKLEAVLAEFAGAFVEVQGSGRTDRGVHAEGQTANFRLPKERPAGEVMEYINHYLPEDIQVLACAKAPDAFHSRLSAVRKTYRYQIEMGPKKNVFQRNFYYGLGQKLDIERMEAGAALLAGTHDFKSFCGNPRMKKSCVRTIEEVAFVRPGGTQLFILYRGNGFLQQMVRILTGTLIEVGLGKRAPEEIAAVLQARDRQTAGFTAPAQGLFLVNVEYGEEYDGIFG</sequence>
<evidence type="ECO:0000256" key="1">
    <source>
        <dbReference type="ARBA" id="ARBA00009375"/>
    </source>
</evidence>
<evidence type="ECO:0000313" key="10">
    <source>
        <dbReference type="Proteomes" id="UP000823910"/>
    </source>
</evidence>
<dbReference type="PANTHER" id="PTHR11142:SF0">
    <property type="entry name" value="TRNA PSEUDOURIDINE SYNTHASE-LIKE 1"/>
    <property type="match status" value="1"/>
</dbReference>
<dbReference type="InterPro" id="IPR020094">
    <property type="entry name" value="TruA/RsuA/RluB/E/F_N"/>
</dbReference>
<evidence type="ECO:0000313" key="9">
    <source>
        <dbReference type="EMBL" id="HJC06589.1"/>
    </source>
</evidence>
<dbReference type="Pfam" id="PF01416">
    <property type="entry name" value="PseudoU_synth_1"/>
    <property type="match status" value="2"/>
</dbReference>